<dbReference type="InterPro" id="IPR003959">
    <property type="entry name" value="ATPase_AAA_core"/>
</dbReference>
<protein>
    <submittedName>
        <fullName evidence="2">AAA family ATPase</fullName>
    </submittedName>
</protein>
<dbReference type="InterPro" id="IPR037219">
    <property type="entry name" value="Peptidase_M41-like"/>
</dbReference>
<dbReference type="SMART" id="SM00382">
    <property type="entry name" value="AAA"/>
    <property type="match status" value="1"/>
</dbReference>
<gene>
    <name evidence="2" type="ORF">KDD17_02560</name>
</gene>
<dbReference type="EMBL" id="CP073581">
    <property type="protein sequence ID" value="QUJ76952.1"/>
    <property type="molecule type" value="Genomic_DNA"/>
</dbReference>
<dbReference type="KEGG" id="sual:KDD17_02560"/>
<dbReference type="Pfam" id="PF00004">
    <property type="entry name" value="AAA"/>
    <property type="match status" value="1"/>
</dbReference>
<dbReference type="InterPro" id="IPR000642">
    <property type="entry name" value="Peptidase_M41"/>
</dbReference>
<dbReference type="Gene3D" id="1.10.8.60">
    <property type="match status" value="1"/>
</dbReference>
<dbReference type="PANTHER" id="PTHR23076">
    <property type="entry name" value="METALLOPROTEASE M41 FTSH"/>
    <property type="match status" value="1"/>
</dbReference>
<dbReference type="GO" id="GO:0016887">
    <property type="term" value="F:ATP hydrolysis activity"/>
    <property type="evidence" value="ECO:0007669"/>
    <property type="project" value="InterPro"/>
</dbReference>
<dbReference type="AlphaFoldDB" id="A0A975PMM3"/>
<sequence>MIDRLRKRHGVFLSDDNEEPSELDILFQKFEGPEPAERFADTAQLPSRYVPARKLLSAIRIAATVGSSEVERDAFNCGAITVVSGIPIADLETITETINDIFPSRWTIVGPDLTNGALSTTAQSRFNRLVTESMDKIEPILILHTDGITLPKALQITVPNPLILAPVTHDVVLEFLASGHLADQTAGSGNLRAALPSEPELQGLTTVELCAALRAPILHDAISRLGQIAHRDAQAEGPRLEDMHGDGVALTAARRIVADLLAWKAGKAQWHEINHTMLLYGAPGTGKTWLARAMSRSAGIAMVTGSFGRWQAAGHLGDMLREMTASFAEARRKAPCLLVIDEIDAVGSRVDPDRHASNYRTQVITTFLTELDRIGREEGVVVVGTCNYLDRIDPAVIRSGRMDVKIEVPLPDADAILEILRHHLSQDIADHHLRTLSHRAVGKTAADLDAAIRAARSDARHARKPLSVKMLEAELNVAPECENRDRTWRIAVHEAGHAVVAQALGIGHLESIMITDNGGNVACRIYDNESKLSDIETQITFSMAGRAAERLILGDISAGAGGPAHSDLALATGAAISIETTYGLGLQGPVWHQDPHAAYITTPAIRDKVLQRITRAETRAGRILEHNRHYVEALARHLVTYRAIKAPTIARLLDGVSPTSSEPSPEATRA</sequence>
<dbReference type="SUPFAM" id="SSF52540">
    <property type="entry name" value="P-loop containing nucleoside triphosphate hydrolases"/>
    <property type="match status" value="1"/>
</dbReference>
<name>A0A975PMM3_9RHOB</name>
<dbReference type="Proteomes" id="UP000683291">
    <property type="component" value="Chromosome 1"/>
</dbReference>
<dbReference type="RefSeq" id="WP_212705148.1">
    <property type="nucleotide sequence ID" value="NZ_CP073581.1"/>
</dbReference>
<feature type="domain" description="AAA+ ATPase" evidence="1">
    <location>
        <begin position="273"/>
        <end position="412"/>
    </location>
</feature>
<dbReference type="GO" id="GO:0030163">
    <property type="term" value="P:protein catabolic process"/>
    <property type="evidence" value="ECO:0007669"/>
    <property type="project" value="TreeGrafter"/>
</dbReference>
<dbReference type="CDD" id="cd19481">
    <property type="entry name" value="RecA-like_protease"/>
    <property type="match status" value="1"/>
</dbReference>
<evidence type="ECO:0000313" key="3">
    <source>
        <dbReference type="Proteomes" id="UP000683291"/>
    </source>
</evidence>
<proteinExistence type="predicted"/>
<dbReference type="GO" id="GO:0005524">
    <property type="term" value="F:ATP binding"/>
    <property type="evidence" value="ECO:0007669"/>
    <property type="project" value="InterPro"/>
</dbReference>
<organism evidence="2 3">
    <name type="scientific">Sulfitobacter albidus</name>
    <dbReference type="NCBI Taxonomy" id="2829501"/>
    <lineage>
        <taxon>Bacteria</taxon>
        <taxon>Pseudomonadati</taxon>
        <taxon>Pseudomonadota</taxon>
        <taxon>Alphaproteobacteria</taxon>
        <taxon>Rhodobacterales</taxon>
        <taxon>Roseobacteraceae</taxon>
        <taxon>Sulfitobacter</taxon>
    </lineage>
</organism>
<evidence type="ECO:0000259" key="1">
    <source>
        <dbReference type="SMART" id="SM00382"/>
    </source>
</evidence>
<reference evidence="2" key="1">
    <citation type="submission" date="2021-04" db="EMBL/GenBank/DDBJ databases">
        <title>Complete genome sequence for Sulfitobacter sp. strain JK7-1.</title>
        <authorList>
            <person name="Park S.-J."/>
        </authorList>
    </citation>
    <scope>NUCLEOTIDE SEQUENCE</scope>
    <source>
        <strain evidence="2">JK7-1</strain>
    </source>
</reference>
<dbReference type="Gene3D" id="3.40.50.300">
    <property type="entry name" value="P-loop containing nucleotide triphosphate hydrolases"/>
    <property type="match status" value="1"/>
</dbReference>
<dbReference type="Gene3D" id="1.20.58.760">
    <property type="entry name" value="Peptidase M41"/>
    <property type="match status" value="1"/>
</dbReference>
<dbReference type="GO" id="GO:0004176">
    <property type="term" value="F:ATP-dependent peptidase activity"/>
    <property type="evidence" value="ECO:0007669"/>
    <property type="project" value="InterPro"/>
</dbReference>
<dbReference type="InterPro" id="IPR003593">
    <property type="entry name" value="AAA+_ATPase"/>
</dbReference>
<evidence type="ECO:0000313" key="2">
    <source>
        <dbReference type="EMBL" id="QUJ76952.1"/>
    </source>
</evidence>
<dbReference type="SUPFAM" id="SSF140990">
    <property type="entry name" value="FtsH protease domain-like"/>
    <property type="match status" value="1"/>
</dbReference>
<dbReference type="GO" id="GO:0005886">
    <property type="term" value="C:plasma membrane"/>
    <property type="evidence" value="ECO:0007669"/>
    <property type="project" value="TreeGrafter"/>
</dbReference>
<dbReference type="GO" id="GO:0006508">
    <property type="term" value="P:proteolysis"/>
    <property type="evidence" value="ECO:0007669"/>
    <property type="project" value="InterPro"/>
</dbReference>
<accession>A0A975PMM3</accession>
<keyword evidence="3" id="KW-1185">Reference proteome</keyword>
<dbReference type="GO" id="GO:0004222">
    <property type="term" value="F:metalloendopeptidase activity"/>
    <property type="evidence" value="ECO:0007669"/>
    <property type="project" value="InterPro"/>
</dbReference>
<dbReference type="PANTHER" id="PTHR23076:SF97">
    <property type="entry name" value="ATP-DEPENDENT ZINC METALLOPROTEASE YME1L1"/>
    <property type="match status" value="1"/>
</dbReference>
<dbReference type="Pfam" id="PF01434">
    <property type="entry name" value="Peptidase_M41"/>
    <property type="match status" value="1"/>
</dbReference>
<dbReference type="InterPro" id="IPR027417">
    <property type="entry name" value="P-loop_NTPase"/>
</dbReference>